<evidence type="ECO:0000256" key="5">
    <source>
        <dbReference type="ARBA" id="ARBA00022695"/>
    </source>
</evidence>
<dbReference type="GO" id="GO:0005524">
    <property type="term" value="F:ATP binding"/>
    <property type="evidence" value="ECO:0007669"/>
    <property type="project" value="UniProtKB-KW"/>
</dbReference>
<dbReference type="Gene3D" id="3.30.460.90">
    <property type="match status" value="1"/>
</dbReference>
<evidence type="ECO:0000256" key="3">
    <source>
        <dbReference type="ARBA" id="ARBA00008307"/>
    </source>
</evidence>
<evidence type="ECO:0000259" key="14">
    <source>
        <dbReference type="Pfam" id="PF20266"/>
    </source>
</evidence>
<dbReference type="PANTHER" id="PTHR10656">
    <property type="entry name" value="CELL FATE DETERMINING PROTEIN MAB21-RELATED"/>
    <property type="match status" value="1"/>
</dbReference>
<evidence type="ECO:0000313" key="16">
    <source>
        <dbReference type="RefSeq" id="XP_052129905.1"/>
    </source>
</evidence>
<feature type="chain" id="PRO_5039117198" evidence="12">
    <location>
        <begin position="22"/>
        <end position="449"/>
    </location>
</feature>
<dbReference type="KEGG" id="foc:113207110"/>
<keyword evidence="9" id="KW-0460">Magnesium</keyword>
<name>A0A9C6X667_FRAOC</name>
<dbReference type="OrthoDB" id="6054650at2759"/>
<evidence type="ECO:0000256" key="7">
    <source>
        <dbReference type="ARBA" id="ARBA00022741"/>
    </source>
</evidence>
<gene>
    <name evidence="16" type="primary">LOC113207110</name>
</gene>
<organism evidence="15 16">
    <name type="scientific">Frankliniella occidentalis</name>
    <name type="common">Western flower thrips</name>
    <name type="synonym">Euthrips occidentalis</name>
    <dbReference type="NCBI Taxonomy" id="133901"/>
    <lineage>
        <taxon>Eukaryota</taxon>
        <taxon>Metazoa</taxon>
        <taxon>Ecdysozoa</taxon>
        <taxon>Arthropoda</taxon>
        <taxon>Hexapoda</taxon>
        <taxon>Insecta</taxon>
        <taxon>Pterygota</taxon>
        <taxon>Neoptera</taxon>
        <taxon>Paraneoptera</taxon>
        <taxon>Thysanoptera</taxon>
        <taxon>Terebrantia</taxon>
        <taxon>Thripoidea</taxon>
        <taxon>Thripidae</taxon>
        <taxon>Frankliniella</taxon>
    </lineage>
</organism>
<evidence type="ECO:0000256" key="10">
    <source>
        <dbReference type="ARBA" id="ARBA00023134"/>
    </source>
</evidence>
<evidence type="ECO:0000256" key="11">
    <source>
        <dbReference type="ARBA" id="ARBA00023211"/>
    </source>
</evidence>
<keyword evidence="11" id="KW-0464">Manganese</keyword>
<dbReference type="Gene3D" id="1.10.1410.40">
    <property type="match status" value="1"/>
</dbReference>
<dbReference type="GO" id="GO:0005525">
    <property type="term" value="F:GTP binding"/>
    <property type="evidence" value="ECO:0007669"/>
    <property type="project" value="UniProtKB-KW"/>
</dbReference>
<dbReference type="GeneID" id="113207110"/>
<dbReference type="InterPro" id="IPR046903">
    <property type="entry name" value="Mab-21-like_nuc_Trfase"/>
</dbReference>
<comment type="cofactor">
    <cofactor evidence="1">
        <name>Mn(2+)</name>
        <dbReference type="ChEBI" id="CHEBI:29035"/>
    </cofactor>
</comment>
<proteinExistence type="inferred from homology"/>
<evidence type="ECO:0000256" key="8">
    <source>
        <dbReference type="ARBA" id="ARBA00022840"/>
    </source>
</evidence>
<evidence type="ECO:0000256" key="9">
    <source>
        <dbReference type="ARBA" id="ARBA00022842"/>
    </source>
</evidence>
<comment type="cofactor">
    <cofactor evidence="2">
        <name>Mg(2+)</name>
        <dbReference type="ChEBI" id="CHEBI:18420"/>
    </cofactor>
</comment>
<protein>
    <submittedName>
        <fullName evidence="16">Cyclic GMP-AMP synthase-like receptor</fullName>
    </submittedName>
</protein>
<keyword evidence="15" id="KW-1185">Reference proteome</keyword>
<evidence type="ECO:0000256" key="12">
    <source>
        <dbReference type="SAM" id="SignalP"/>
    </source>
</evidence>
<evidence type="ECO:0000313" key="15">
    <source>
        <dbReference type="Proteomes" id="UP000504606"/>
    </source>
</evidence>
<evidence type="ECO:0000259" key="13">
    <source>
        <dbReference type="Pfam" id="PF03281"/>
    </source>
</evidence>
<dbReference type="Proteomes" id="UP000504606">
    <property type="component" value="Unplaced"/>
</dbReference>
<dbReference type="AlphaFoldDB" id="A0A9C6X667"/>
<dbReference type="Pfam" id="PF03281">
    <property type="entry name" value="Mab-21"/>
    <property type="match status" value="1"/>
</dbReference>
<feature type="signal peptide" evidence="12">
    <location>
        <begin position="1"/>
        <end position="21"/>
    </location>
</feature>
<keyword evidence="5" id="KW-0548">Nucleotidyltransferase</keyword>
<evidence type="ECO:0000256" key="2">
    <source>
        <dbReference type="ARBA" id="ARBA00001946"/>
    </source>
</evidence>
<dbReference type="GO" id="GO:0046872">
    <property type="term" value="F:metal ion binding"/>
    <property type="evidence" value="ECO:0007669"/>
    <property type="project" value="UniProtKB-KW"/>
</dbReference>
<feature type="domain" description="Mab-21-like HhH/H2TH-like" evidence="14">
    <location>
        <begin position="313"/>
        <end position="405"/>
    </location>
</feature>
<dbReference type="InterPro" id="IPR046906">
    <property type="entry name" value="Mab-21_HhH/H2TH-like"/>
</dbReference>
<dbReference type="InterPro" id="IPR024810">
    <property type="entry name" value="MAB21L/cGLR"/>
</dbReference>
<comment type="similarity">
    <text evidence="3">Belongs to the mab-21 family.</text>
</comment>
<evidence type="ECO:0000256" key="4">
    <source>
        <dbReference type="ARBA" id="ARBA00022679"/>
    </source>
</evidence>
<dbReference type="RefSeq" id="XP_052129905.1">
    <property type="nucleotide sequence ID" value="XM_052273945.1"/>
</dbReference>
<evidence type="ECO:0000256" key="1">
    <source>
        <dbReference type="ARBA" id="ARBA00001936"/>
    </source>
</evidence>
<feature type="domain" description="Mab-21-like nucleotidyltransferase" evidence="13">
    <location>
        <begin position="106"/>
        <end position="305"/>
    </location>
</feature>
<evidence type="ECO:0000256" key="6">
    <source>
        <dbReference type="ARBA" id="ARBA00022723"/>
    </source>
</evidence>
<accession>A0A9C6X667</accession>
<sequence length="449" mass="51319">MCLRLLLAGGSLALLLGMVACGQKGAATSVTSEGDNRVRLPARSDYTKFDPWLQKLLAKIDIVDDERKRFMRAYKAFEKDLVGVLRTEEPLFKLTFSRVHPTGSSFEGLRISSPNEFDMNAVLNLPLENKGDIQVREDEAAGHLTLTLLKSATDYFGETWFTNYIKQKGESFKINDIRKTLIKLWNGKNLSRENVLRWMQSAADRTLVKLKNNKDLELWAVIKSISRRRAGPAITFDVCTKAGEYLSVDFVPALSFQEDVLTKEMRKRVKEISRKKREWYVIPKGPPESAAKVWRASLWDHERDYISGLEHFKPLVRLLKKLRDEQNWTGLASYYIKTSAMLIVEDMKSEGRSYFKRSIGVLLMRGLKQLKELTNACKLPFFWDKKNNLLANMNESTCMNISKRLNIVSKSFEKSLTDDSEDPMIYFGTSKDGLKQRNTRNAAGGVCVI</sequence>
<dbReference type="PANTHER" id="PTHR10656:SF42">
    <property type="entry name" value="CYCLIC GMP-AMP SYNTHASE-LIKE PROTEIN-RELATED"/>
    <property type="match status" value="1"/>
</dbReference>
<reference evidence="16" key="1">
    <citation type="submission" date="2025-08" db="UniProtKB">
        <authorList>
            <consortium name="RefSeq"/>
        </authorList>
    </citation>
    <scope>IDENTIFICATION</scope>
    <source>
        <tissue evidence="16">Whole organism</tissue>
    </source>
</reference>
<keyword evidence="10" id="KW-0342">GTP-binding</keyword>
<keyword evidence="4" id="KW-0808">Transferase</keyword>
<keyword evidence="12" id="KW-0732">Signal</keyword>
<keyword evidence="8" id="KW-0067">ATP-binding</keyword>
<keyword evidence="6" id="KW-0479">Metal-binding</keyword>
<dbReference type="GO" id="GO:0016779">
    <property type="term" value="F:nucleotidyltransferase activity"/>
    <property type="evidence" value="ECO:0007669"/>
    <property type="project" value="UniProtKB-KW"/>
</dbReference>
<keyword evidence="7" id="KW-0547">Nucleotide-binding</keyword>
<dbReference type="PROSITE" id="PS51257">
    <property type="entry name" value="PROKAR_LIPOPROTEIN"/>
    <property type="match status" value="1"/>
</dbReference>
<dbReference type="SMART" id="SM01265">
    <property type="entry name" value="Mab-21"/>
    <property type="match status" value="1"/>
</dbReference>
<dbReference type="Pfam" id="PF20266">
    <property type="entry name" value="Mab-21_C"/>
    <property type="match status" value="1"/>
</dbReference>